<feature type="region of interest" description="Disordered" evidence="1">
    <location>
        <begin position="216"/>
        <end position="242"/>
    </location>
</feature>
<dbReference type="AlphaFoldDB" id="A0AAD9M9L4"/>
<reference evidence="2" key="1">
    <citation type="submission" date="2021-06" db="EMBL/GenBank/DDBJ databases">
        <title>Comparative genomics, transcriptomics and evolutionary studies reveal genomic signatures of adaptation to plant cell wall in hemibiotrophic fungi.</title>
        <authorList>
            <consortium name="DOE Joint Genome Institute"/>
            <person name="Baroncelli R."/>
            <person name="Diaz J.F."/>
            <person name="Benocci T."/>
            <person name="Peng M."/>
            <person name="Battaglia E."/>
            <person name="Haridas S."/>
            <person name="Andreopoulos W."/>
            <person name="Labutti K."/>
            <person name="Pangilinan J."/>
            <person name="Floch G.L."/>
            <person name="Makela M.R."/>
            <person name="Henrissat B."/>
            <person name="Grigoriev I.V."/>
            <person name="Crouch J.A."/>
            <person name="De Vries R.P."/>
            <person name="Sukno S.A."/>
            <person name="Thon M.R."/>
        </authorList>
    </citation>
    <scope>NUCLEOTIDE SEQUENCE</scope>
    <source>
        <strain evidence="2">MAFF235873</strain>
    </source>
</reference>
<proteinExistence type="predicted"/>
<dbReference type="Proteomes" id="UP001232148">
    <property type="component" value="Unassembled WGS sequence"/>
</dbReference>
<comment type="caution">
    <text evidence="2">The sequence shown here is derived from an EMBL/GenBank/DDBJ whole genome shotgun (WGS) entry which is preliminary data.</text>
</comment>
<sequence>MGSSHRQQLWGTVLSGGNRRATVACPRAERGVCWLSRHTRRPSAVQYLLCLLNLCDTHFGLQPIEWYRANSMMQDAMCRKTWSGAAATLPGSTRRNAVPPPIQHTPIWEEQRMFVDHPKIAAVCLSKDTEPPDACENWVVSRGREHASRHDTRRGHIHSFNVCLCPSLACPCSCLPTYLLVSFLSVVTSVIGSKAGGTAAFSTSSIRWTSVMIQGQEEKGEGGWGDEEEQGEKDSSSRGSKG</sequence>
<accession>A0AAD9M9L4</accession>
<evidence type="ECO:0000313" key="3">
    <source>
        <dbReference type="Proteomes" id="UP001232148"/>
    </source>
</evidence>
<evidence type="ECO:0000313" key="2">
    <source>
        <dbReference type="EMBL" id="KAK2035355.1"/>
    </source>
</evidence>
<evidence type="ECO:0000256" key="1">
    <source>
        <dbReference type="SAM" id="MobiDB-lite"/>
    </source>
</evidence>
<dbReference type="EMBL" id="MU842809">
    <property type="protein sequence ID" value="KAK2035355.1"/>
    <property type="molecule type" value="Genomic_DNA"/>
</dbReference>
<gene>
    <name evidence="2" type="ORF">LX32DRAFT_153263</name>
</gene>
<name>A0AAD9M9L4_9PEZI</name>
<protein>
    <submittedName>
        <fullName evidence="2">Uncharacterized protein</fullName>
    </submittedName>
</protein>
<keyword evidence="3" id="KW-1185">Reference proteome</keyword>
<organism evidence="2 3">
    <name type="scientific">Colletotrichum zoysiae</name>
    <dbReference type="NCBI Taxonomy" id="1216348"/>
    <lineage>
        <taxon>Eukaryota</taxon>
        <taxon>Fungi</taxon>
        <taxon>Dikarya</taxon>
        <taxon>Ascomycota</taxon>
        <taxon>Pezizomycotina</taxon>
        <taxon>Sordariomycetes</taxon>
        <taxon>Hypocreomycetidae</taxon>
        <taxon>Glomerellales</taxon>
        <taxon>Glomerellaceae</taxon>
        <taxon>Colletotrichum</taxon>
        <taxon>Colletotrichum graminicola species complex</taxon>
    </lineage>
</organism>